<feature type="domain" description="At1g61320/AtMIF1 LRR" evidence="1">
    <location>
        <begin position="45"/>
        <end position="120"/>
    </location>
</feature>
<gene>
    <name evidence="2" type="ORF">BAE44_0022279</name>
</gene>
<dbReference type="Proteomes" id="UP000095767">
    <property type="component" value="Unassembled WGS sequence"/>
</dbReference>
<evidence type="ECO:0000313" key="2">
    <source>
        <dbReference type="EMBL" id="OEL16702.1"/>
    </source>
</evidence>
<dbReference type="AlphaFoldDB" id="A0A1E5UUU6"/>
<name>A0A1E5UUU6_9POAL</name>
<dbReference type="Pfam" id="PF23622">
    <property type="entry name" value="LRR_At1g61320_AtMIF1"/>
    <property type="match status" value="1"/>
</dbReference>
<dbReference type="OrthoDB" id="685210at2759"/>
<accession>A0A1E5UUU6</accession>
<dbReference type="InterPro" id="IPR053772">
    <property type="entry name" value="At1g61320/At1g61330-like"/>
</dbReference>
<keyword evidence="3" id="KW-1185">Reference proteome</keyword>
<proteinExistence type="predicted"/>
<dbReference type="PANTHER" id="PTHR34145">
    <property type="entry name" value="OS02G0105600 PROTEIN"/>
    <property type="match status" value="1"/>
</dbReference>
<reference evidence="2 3" key="1">
    <citation type="submission" date="2016-09" db="EMBL/GenBank/DDBJ databases">
        <title>The draft genome of Dichanthelium oligosanthes: A C3 panicoid grass species.</title>
        <authorList>
            <person name="Studer A.J."/>
            <person name="Schnable J.C."/>
            <person name="Brutnell T.P."/>
        </authorList>
    </citation>
    <scope>NUCLEOTIDE SEQUENCE [LARGE SCALE GENOMIC DNA]</scope>
    <source>
        <strain evidence="3">cv. Kellogg 1175</strain>
        <tissue evidence="2">Leaf</tissue>
    </source>
</reference>
<comment type="caution">
    <text evidence="2">The sequence shown here is derived from an EMBL/GenBank/DDBJ whole genome shotgun (WGS) entry which is preliminary data.</text>
</comment>
<sequence>MPLRDAARATCLSRAFLESWRCHPNLTLRQPNGAVGDLTDKIDRILRNHSGCLKVLELGLDGISCRYLDSWLRTAVTPGIEELTLRPFRWKYNIPCSLFSNGVRKSIRYLKLGFCTFPPHS</sequence>
<dbReference type="EMBL" id="LWDX02062181">
    <property type="protein sequence ID" value="OEL16702.1"/>
    <property type="molecule type" value="Genomic_DNA"/>
</dbReference>
<dbReference type="InterPro" id="IPR055357">
    <property type="entry name" value="LRR_At1g61320_AtMIF1"/>
</dbReference>
<protein>
    <recommendedName>
        <fullName evidence="1">At1g61320/AtMIF1 LRR domain-containing protein</fullName>
    </recommendedName>
</protein>
<dbReference type="PANTHER" id="PTHR34145:SF28">
    <property type="entry name" value="F-BOX DOMAIN-CONTAINING PROTEIN"/>
    <property type="match status" value="1"/>
</dbReference>
<evidence type="ECO:0000259" key="1">
    <source>
        <dbReference type="Pfam" id="PF23622"/>
    </source>
</evidence>
<organism evidence="2 3">
    <name type="scientific">Dichanthelium oligosanthes</name>
    <dbReference type="NCBI Taxonomy" id="888268"/>
    <lineage>
        <taxon>Eukaryota</taxon>
        <taxon>Viridiplantae</taxon>
        <taxon>Streptophyta</taxon>
        <taxon>Embryophyta</taxon>
        <taxon>Tracheophyta</taxon>
        <taxon>Spermatophyta</taxon>
        <taxon>Magnoliopsida</taxon>
        <taxon>Liliopsida</taxon>
        <taxon>Poales</taxon>
        <taxon>Poaceae</taxon>
        <taxon>PACMAD clade</taxon>
        <taxon>Panicoideae</taxon>
        <taxon>Panicodae</taxon>
        <taxon>Paniceae</taxon>
        <taxon>Dichantheliinae</taxon>
        <taxon>Dichanthelium</taxon>
    </lineage>
</organism>
<evidence type="ECO:0000313" key="3">
    <source>
        <dbReference type="Proteomes" id="UP000095767"/>
    </source>
</evidence>